<dbReference type="PRINTS" id="PR00455">
    <property type="entry name" value="HTHTETR"/>
</dbReference>
<dbReference type="InterPro" id="IPR050109">
    <property type="entry name" value="HTH-type_TetR-like_transc_reg"/>
</dbReference>
<dbReference type="Pfam" id="PF13977">
    <property type="entry name" value="TetR_C_6"/>
    <property type="match status" value="1"/>
</dbReference>
<gene>
    <name evidence="7" type="ORF">HGK34_09480</name>
</gene>
<reference evidence="7 8" key="1">
    <citation type="journal article" date="2021" name="Arch. Microbiol.">
        <title>Myceligenerans indicum sp. nov., an actinobacterium isolated from mangrove sediment of Sundarbans, India.</title>
        <authorList>
            <person name="Asha K."/>
            <person name="Bhadury P."/>
        </authorList>
    </citation>
    <scope>NUCLEOTIDE SEQUENCE [LARGE SCALE GENOMIC DNA]</scope>
    <source>
        <strain evidence="7 8">I2</strain>
    </source>
</reference>
<keyword evidence="8" id="KW-1185">Reference proteome</keyword>
<name>A0ABS1LJU8_9MICO</name>
<dbReference type="PROSITE" id="PS50977">
    <property type="entry name" value="HTH_TETR_2"/>
    <property type="match status" value="1"/>
</dbReference>
<dbReference type="PANTHER" id="PTHR30055">
    <property type="entry name" value="HTH-TYPE TRANSCRIPTIONAL REGULATOR RUTR"/>
    <property type="match status" value="1"/>
</dbReference>
<evidence type="ECO:0000256" key="5">
    <source>
        <dbReference type="PROSITE-ProRule" id="PRU00335"/>
    </source>
</evidence>
<dbReference type="SUPFAM" id="SSF46689">
    <property type="entry name" value="Homeodomain-like"/>
    <property type="match status" value="1"/>
</dbReference>
<proteinExistence type="predicted"/>
<dbReference type="PANTHER" id="PTHR30055:SF234">
    <property type="entry name" value="HTH-TYPE TRANSCRIPTIONAL REGULATOR BETI"/>
    <property type="match status" value="1"/>
</dbReference>
<comment type="caution">
    <text evidence="7">The sequence shown here is derived from an EMBL/GenBank/DDBJ whole genome shotgun (WGS) entry which is preliminary data.</text>
</comment>
<evidence type="ECO:0000313" key="8">
    <source>
        <dbReference type="Proteomes" id="UP000675409"/>
    </source>
</evidence>
<dbReference type="InterPro" id="IPR036271">
    <property type="entry name" value="Tet_transcr_reg_TetR-rel_C_sf"/>
</dbReference>
<feature type="domain" description="HTH tetR-type" evidence="6">
    <location>
        <begin position="10"/>
        <end position="70"/>
    </location>
</feature>
<dbReference type="Gene3D" id="1.10.357.10">
    <property type="entry name" value="Tetracycline Repressor, domain 2"/>
    <property type="match status" value="1"/>
</dbReference>
<dbReference type="SUPFAM" id="SSF48498">
    <property type="entry name" value="Tetracyclin repressor-like, C-terminal domain"/>
    <property type="match status" value="1"/>
</dbReference>
<dbReference type="EMBL" id="JABBYC010000012">
    <property type="protein sequence ID" value="MBL0886499.1"/>
    <property type="molecule type" value="Genomic_DNA"/>
</dbReference>
<evidence type="ECO:0000256" key="4">
    <source>
        <dbReference type="ARBA" id="ARBA00023163"/>
    </source>
</evidence>
<sequence>MPKVSDAYRQARKEEILAAALRAFSAKGYQRTSMADILAESGLSTGAVYAHFGGKRELFVAVARSTLLRRNDELVAAGVRGEPPAPAQILRVVVHGGLRDGLDPRVLLQFWAEATTEPEIRDMVREAMAFVTGAFEDALERWFARHPGHAPEGARAAARRLLPVLLALGQGFMVQYSVLDDFDPEAYLDAATSVLPA</sequence>
<dbReference type="InterPro" id="IPR039538">
    <property type="entry name" value="BetI_C"/>
</dbReference>
<dbReference type="RefSeq" id="WP_201846502.1">
    <property type="nucleotide sequence ID" value="NZ_JABBYC010000012.1"/>
</dbReference>
<evidence type="ECO:0000313" key="7">
    <source>
        <dbReference type="EMBL" id="MBL0886499.1"/>
    </source>
</evidence>
<dbReference type="InterPro" id="IPR009057">
    <property type="entry name" value="Homeodomain-like_sf"/>
</dbReference>
<evidence type="ECO:0000256" key="1">
    <source>
        <dbReference type="ARBA" id="ARBA00022491"/>
    </source>
</evidence>
<feature type="DNA-binding region" description="H-T-H motif" evidence="5">
    <location>
        <begin position="33"/>
        <end position="52"/>
    </location>
</feature>
<dbReference type="Proteomes" id="UP000675409">
    <property type="component" value="Unassembled WGS sequence"/>
</dbReference>
<dbReference type="InterPro" id="IPR023772">
    <property type="entry name" value="DNA-bd_HTH_TetR-type_CS"/>
</dbReference>
<dbReference type="Pfam" id="PF00440">
    <property type="entry name" value="TetR_N"/>
    <property type="match status" value="1"/>
</dbReference>
<keyword evidence="2" id="KW-0805">Transcription regulation</keyword>
<organism evidence="7 8">
    <name type="scientific">Myceligenerans indicum</name>
    <dbReference type="NCBI Taxonomy" id="2593663"/>
    <lineage>
        <taxon>Bacteria</taxon>
        <taxon>Bacillati</taxon>
        <taxon>Actinomycetota</taxon>
        <taxon>Actinomycetes</taxon>
        <taxon>Micrococcales</taxon>
        <taxon>Promicromonosporaceae</taxon>
        <taxon>Myceligenerans</taxon>
    </lineage>
</organism>
<protein>
    <submittedName>
        <fullName evidence="7">TetR/AcrR family transcriptional regulator</fullName>
    </submittedName>
</protein>
<accession>A0ABS1LJU8</accession>
<evidence type="ECO:0000256" key="3">
    <source>
        <dbReference type="ARBA" id="ARBA00023125"/>
    </source>
</evidence>
<keyword evidence="1" id="KW-0678">Repressor</keyword>
<keyword evidence="3 5" id="KW-0238">DNA-binding</keyword>
<dbReference type="InterPro" id="IPR001647">
    <property type="entry name" value="HTH_TetR"/>
</dbReference>
<evidence type="ECO:0000259" key="6">
    <source>
        <dbReference type="PROSITE" id="PS50977"/>
    </source>
</evidence>
<evidence type="ECO:0000256" key="2">
    <source>
        <dbReference type="ARBA" id="ARBA00023015"/>
    </source>
</evidence>
<dbReference type="PROSITE" id="PS01081">
    <property type="entry name" value="HTH_TETR_1"/>
    <property type="match status" value="1"/>
</dbReference>
<keyword evidence="4" id="KW-0804">Transcription</keyword>